<evidence type="ECO:0000313" key="4">
    <source>
        <dbReference type="EMBL" id="NJB67095.1"/>
    </source>
</evidence>
<dbReference type="SUPFAM" id="SSF51735">
    <property type="entry name" value="NAD(P)-binding Rossmann-fold domains"/>
    <property type="match status" value="1"/>
</dbReference>
<dbReference type="Pfam" id="PF22725">
    <property type="entry name" value="GFO_IDH_MocA_C3"/>
    <property type="match status" value="1"/>
</dbReference>
<gene>
    <name evidence="4" type="ORF">GGQ74_000735</name>
</gene>
<comment type="caution">
    <text evidence="4">The sequence shown here is derived from an EMBL/GenBank/DDBJ whole genome shotgun (WGS) entry which is preliminary data.</text>
</comment>
<evidence type="ECO:0000259" key="2">
    <source>
        <dbReference type="Pfam" id="PF01408"/>
    </source>
</evidence>
<evidence type="ECO:0000259" key="3">
    <source>
        <dbReference type="Pfam" id="PF22725"/>
    </source>
</evidence>
<dbReference type="Proteomes" id="UP000580856">
    <property type="component" value="Unassembled WGS sequence"/>
</dbReference>
<dbReference type="InterPro" id="IPR036291">
    <property type="entry name" value="NAD(P)-bd_dom_sf"/>
</dbReference>
<dbReference type="InterPro" id="IPR000683">
    <property type="entry name" value="Gfo/Idh/MocA-like_OxRdtase_N"/>
</dbReference>
<dbReference type="EMBL" id="JAATJA010000001">
    <property type="protein sequence ID" value="NJB67095.1"/>
    <property type="molecule type" value="Genomic_DNA"/>
</dbReference>
<keyword evidence="1" id="KW-0560">Oxidoreductase</keyword>
<dbReference type="GO" id="GO:0016491">
    <property type="term" value="F:oxidoreductase activity"/>
    <property type="evidence" value="ECO:0007669"/>
    <property type="project" value="UniProtKB-KW"/>
</dbReference>
<dbReference type="PANTHER" id="PTHR43818:SF11">
    <property type="entry name" value="BCDNA.GH03377"/>
    <property type="match status" value="1"/>
</dbReference>
<dbReference type="PANTHER" id="PTHR43818">
    <property type="entry name" value="BCDNA.GH03377"/>
    <property type="match status" value="1"/>
</dbReference>
<dbReference type="SUPFAM" id="SSF55347">
    <property type="entry name" value="Glyceraldehyde-3-phosphate dehydrogenase-like, C-terminal domain"/>
    <property type="match status" value="1"/>
</dbReference>
<dbReference type="AlphaFoldDB" id="A0A846QNW3"/>
<feature type="domain" description="Gfo/Idh/MocA-like oxidoreductase N-terminal" evidence="2">
    <location>
        <begin position="9"/>
        <end position="119"/>
    </location>
</feature>
<name>A0A846QNW3_9BACT</name>
<protein>
    <submittedName>
        <fullName evidence="4">Putative dehydrogenase</fullName>
    </submittedName>
</protein>
<evidence type="ECO:0000313" key="5">
    <source>
        <dbReference type="Proteomes" id="UP000580856"/>
    </source>
</evidence>
<feature type="domain" description="GFO/IDH/MocA-like oxidoreductase" evidence="3">
    <location>
        <begin position="133"/>
        <end position="256"/>
    </location>
</feature>
<dbReference type="Gene3D" id="3.30.360.10">
    <property type="entry name" value="Dihydrodipicolinate Reductase, domain 2"/>
    <property type="match status" value="1"/>
</dbReference>
<keyword evidence="5" id="KW-1185">Reference proteome</keyword>
<dbReference type="Gene3D" id="3.40.50.720">
    <property type="entry name" value="NAD(P)-binding Rossmann-like Domain"/>
    <property type="match status" value="1"/>
</dbReference>
<organism evidence="4 5">
    <name type="scientific">Desulfobaculum xiamenense</name>
    <dbReference type="NCBI Taxonomy" id="995050"/>
    <lineage>
        <taxon>Bacteria</taxon>
        <taxon>Pseudomonadati</taxon>
        <taxon>Thermodesulfobacteriota</taxon>
        <taxon>Desulfovibrionia</taxon>
        <taxon>Desulfovibrionales</taxon>
        <taxon>Desulfovibrionaceae</taxon>
        <taxon>Desulfobaculum</taxon>
    </lineage>
</organism>
<dbReference type="GO" id="GO:0000166">
    <property type="term" value="F:nucleotide binding"/>
    <property type="evidence" value="ECO:0007669"/>
    <property type="project" value="InterPro"/>
</dbReference>
<sequence>MADGRPVAAVAGLGVGARHADTLRSCGCELRLLCDPDVDRARSLAKELGAGGHARDFDAILADPEVELVVVASPDDAHFAQALAALEAGRHVFVEKPMCRTIAELHALRVAWAAHGGRVKLASNLVLRAAPLYRRVRDDVQAGAYGTPYAVDAEYLYGRLEKITGGWRGGIRDYSVMLGGGVHMADLMLWVLGERPHTVRATGNRICTASRAMGFDDFSAAELRFPSGVVGRLTANFGCVQPHQHVFRVYGTGGTFHFDDAGARMYASRSPDRPPVRLHESSRPEDASALVPWFVDAVRTDADIGKHTDDMFAAVSVCVACDQAVATNSETEIEYA</sequence>
<evidence type="ECO:0000256" key="1">
    <source>
        <dbReference type="ARBA" id="ARBA00023002"/>
    </source>
</evidence>
<reference evidence="4 5" key="1">
    <citation type="submission" date="2020-03" db="EMBL/GenBank/DDBJ databases">
        <title>Genomic Encyclopedia of Type Strains, Phase IV (KMG-IV): sequencing the most valuable type-strain genomes for metagenomic binning, comparative biology and taxonomic classification.</title>
        <authorList>
            <person name="Goeker M."/>
        </authorList>
    </citation>
    <scope>NUCLEOTIDE SEQUENCE [LARGE SCALE GENOMIC DNA]</scope>
    <source>
        <strain evidence="4 5">DSM 24233</strain>
    </source>
</reference>
<dbReference type="Pfam" id="PF01408">
    <property type="entry name" value="GFO_IDH_MocA"/>
    <property type="match status" value="1"/>
</dbReference>
<accession>A0A846QNW3</accession>
<proteinExistence type="predicted"/>
<dbReference type="RefSeq" id="WP_167940180.1">
    <property type="nucleotide sequence ID" value="NZ_JAATJA010000001.1"/>
</dbReference>
<dbReference type="InterPro" id="IPR055170">
    <property type="entry name" value="GFO_IDH_MocA-like_dom"/>
</dbReference>
<dbReference type="InterPro" id="IPR050463">
    <property type="entry name" value="Gfo/Idh/MocA_oxidrdct_glycsds"/>
</dbReference>